<dbReference type="GO" id="GO:0016787">
    <property type="term" value="F:hydrolase activity"/>
    <property type="evidence" value="ECO:0007669"/>
    <property type="project" value="UniProtKB-KW"/>
</dbReference>
<dbReference type="Gene3D" id="2.60.120.260">
    <property type="entry name" value="Galactose-binding domain-like"/>
    <property type="match status" value="1"/>
</dbReference>
<dbReference type="PROSITE" id="PS00523">
    <property type="entry name" value="SULFATASE_1"/>
    <property type="match status" value="1"/>
</dbReference>
<dbReference type="PROSITE" id="PS50022">
    <property type="entry name" value="FA58C_3"/>
    <property type="match status" value="1"/>
</dbReference>
<evidence type="ECO:0000313" key="4">
    <source>
        <dbReference type="EMBL" id="VGO19377.1"/>
    </source>
</evidence>
<proteinExistence type="inferred from homology"/>
<dbReference type="Gene3D" id="3.30.1120.10">
    <property type="match status" value="1"/>
</dbReference>
<comment type="similarity">
    <text evidence="1">Belongs to the sulfatase family.</text>
</comment>
<dbReference type="InterPro" id="IPR024607">
    <property type="entry name" value="Sulfatase_CS"/>
</dbReference>
<accession>A0A6C2UIV1</accession>
<evidence type="ECO:0000256" key="1">
    <source>
        <dbReference type="ARBA" id="ARBA00008779"/>
    </source>
</evidence>
<evidence type="ECO:0000313" key="5">
    <source>
        <dbReference type="Proteomes" id="UP000346198"/>
    </source>
</evidence>
<keyword evidence="2" id="KW-0378">Hydrolase</keyword>
<dbReference type="AlphaFoldDB" id="A0A6C2UIV1"/>
<dbReference type="Gene3D" id="3.40.720.10">
    <property type="entry name" value="Alkaline Phosphatase, subunit A"/>
    <property type="match status" value="1"/>
</dbReference>
<evidence type="ECO:0000256" key="2">
    <source>
        <dbReference type="ARBA" id="ARBA00022801"/>
    </source>
</evidence>
<reference evidence="4 5" key="1">
    <citation type="submission" date="2019-04" db="EMBL/GenBank/DDBJ databases">
        <authorList>
            <person name="Van Vliet M D."/>
        </authorList>
    </citation>
    <scope>NUCLEOTIDE SEQUENCE [LARGE SCALE GENOMIC DNA]</scope>
    <source>
        <strain evidence="4 5">F21</strain>
    </source>
</reference>
<dbReference type="Pfam" id="PF00754">
    <property type="entry name" value="F5_F8_type_C"/>
    <property type="match status" value="1"/>
</dbReference>
<gene>
    <name evidence="4" type="primary">atsA_137</name>
    <name evidence="4" type="ORF">SCARR_01435</name>
</gene>
<dbReference type="InterPro" id="IPR000917">
    <property type="entry name" value="Sulfatase_N"/>
</dbReference>
<evidence type="ECO:0000259" key="3">
    <source>
        <dbReference type="PROSITE" id="PS50022"/>
    </source>
</evidence>
<dbReference type="Proteomes" id="UP000346198">
    <property type="component" value="Unassembled WGS sequence"/>
</dbReference>
<dbReference type="PANTHER" id="PTHR43751">
    <property type="entry name" value="SULFATASE"/>
    <property type="match status" value="1"/>
</dbReference>
<organism evidence="4 5">
    <name type="scientific">Pontiella sulfatireligans</name>
    <dbReference type="NCBI Taxonomy" id="2750658"/>
    <lineage>
        <taxon>Bacteria</taxon>
        <taxon>Pseudomonadati</taxon>
        <taxon>Kiritimatiellota</taxon>
        <taxon>Kiritimatiellia</taxon>
        <taxon>Kiritimatiellales</taxon>
        <taxon>Pontiellaceae</taxon>
        <taxon>Pontiella</taxon>
    </lineage>
</organism>
<dbReference type="InterPro" id="IPR017850">
    <property type="entry name" value="Alkaline_phosphatase_core_sf"/>
</dbReference>
<dbReference type="InterPro" id="IPR052701">
    <property type="entry name" value="GAG_Ulvan_Degrading_Sulfatases"/>
</dbReference>
<feature type="domain" description="F5/8 type C" evidence="3">
    <location>
        <begin position="475"/>
        <end position="635"/>
    </location>
</feature>
<dbReference type="PANTHER" id="PTHR43751:SF3">
    <property type="entry name" value="SULFATASE N-TERMINAL DOMAIN-CONTAINING PROTEIN"/>
    <property type="match status" value="1"/>
</dbReference>
<dbReference type="SUPFAM" id="SSF49785">
    <property type="entry name" value="Galactose-binding domain-like"/>
    <property type="match status" value="1"/>
</dbReference>
<dbReference type="Pfam" id="PF00884">
    <property type="entry name" value="Sulfatase"/>
    <property type="match status" value="1"/>
</dbReference>
<name>A0A6C2UIV1_9BACT</name>
<keyword evidence="5" id="KW-1185">Reference proteome</keyword>
<dbReference type="CDD" id="cd16145">
    <property type="entry name" value="ARS_like"/>
    <property type="match status" value="1"/>
</dbReference>
<dbReference type="EMBL" id="CAAHFH010000001">
    <property type="protein sequence ID" value="VGO19377.1"/>
    <property type="molecule type" value="Genomic_DNA"/>
</dbReference>
<dbReference type="SUPFAM" id="SSF53649">
    <property type="entry name" value="Alkaline phosphatase-like"/>
    <property type="match status" value="1"/>
</dbReference>
<sequence>MLGVTLRAVGEFKYRMSYRQCPAKYGVDLKMKQFEWLAIFCALSLAAMGNAHKPNIVYVLCDDLGCGEVGYNGQEMIQTPQLDALAAKGMRFTAHYCGSSVCAPSRGSLMTGKHPGHGYIRANSPGYPNGQTPIPADSETLGKLMQRAGYKTACIGKWGLGGEKPDGTLNYGFPTKQGFDYFFGYADQRRAHNYYPAFLWRNEEKVQLGGKVYSHDLMTEEALKFVSENKTRPFFLYLAYTIPHTKYQVPDLGQYADKDWPEKMKIHAAMTSRMDRDVGRLMQQLEKLKLSENTLVIFNSDNGAHGEQGSEKFFNTSGELRGIKRSMYEGGVRSPMFAYWPGTIRAGTVSDHMSAFWDMLSTFSELTGEPVRGDTDGISMLPSLLGRPQPQKHDYLYWELYERVPNQGVRMGKWKGVVVDRRKGQKIELYDLTADEGEQKDLANEYPEVVERIRQAMNDSHEPSPLWDKSFPDRMFNVDAARNASGIANEKQVFAKVPSDWKWVSRDGTVSHSSLSAEWGVPHNHTLLTTMEGKQSFHTDAEKAPWVIIDLKQAQPVVGLEILNRPDGHAGRTRNLHVWISTDGKNWQQVFKTDKAERQWLVDLHQPKQARYVKIGLVNSEPEYFHLKGVKVFAEKH</sequence>
<dbReference type="InterPro" id="IPR000421">
    <property type="entry name" value="FA58C"/>
</dbReference>
<protein>
    <submittedName>
        <fullName evidence="4">Arylsulfatase</fullName>
    </submittedName>
</protein>
<dbReference type="InterPro" id="IPR008979">
    <property type="entry name" value="Galactose-bd-like_sf"/>
</dbReference>